<dbReference type="Proteomes" id="UP001163828">
    <property type="component" value="Unassembled WGS sequence"/>
</dbReference>
<organism evidence="3 4">
    <name type="scientific">Lentinula boryana</name>
    <dbReference type="NCBI Taxonomy" id="40481"/>
    <lineage>
        <taxon>Eukaryota</taxon>
        <taxon>Fungi</taxon>
        <taxon>Dikarya</taxon>
        <taxon>Basidiomycota</taxon>
        <taxon>Agaricomycotina</taxon>
        <taxon>Agaricomycetes</taxon>
        <taxon>Agaricomycetidae</taxon>
        <taxon>Agaricales</taxon>
        <taxon>Marasmiineae</taxon>
        <taxon>Omphalotaceae</taxon>
        <taxon>Lentinula</taxon>
    </lineage>
</organism>
<proteinExistence type="predicted"/>
<evidence type="ECO:0000313" key="4">
    <source>
        <dbReference type="Proteomes" id="UP001163828"/>
    </source>
</evidence>
<reference evidence="3" key="1">
    <citation type="submission" date="2022-08" db="EMBL/GenBank/DDBJ databases">
        <authorList>
            <consortium name="DOE Joint Genome Institute"/>
            <person name="Min B."/>
            <person name="Riley R."/>
            <person name="Sierra-Patev S."/>
            <person name="Naranjo-Ortiz M."/>
            <person name="Looney B."/>
            <person name="Konkel Z."/>
            <person name="Slot J.C."/>
            <person name="Sakamoto Y."/>
            <person name="Steenwyk J.L."/>
            <person name="Rokas A."/>
            <person name="Carro J."/>
            <person name="Camarero S."/>
            <person name="Ferreira P."/>
            <person name="Molpeceres G."/>
            <person name="Ruiz-Duenas F.J."/>
            <person name="Serrano A."/>
            <person name="Henrissat B."/>
            <person name="Drula E."/>
            <person name="Hughes K.W."/>
            <person name="Mata J.L."/>
            <person name="Ishikawa N.K."/>
            <person name="Vargas-Isla R."/>
            <person name="Ushijima S."/>
            <person name="Smith C.A."/>
            <person name="Ahrendt S."/>
            <person name="Andreopoulos W."/>
            <person name="He G."/>
            <person name="Labutti K."/>
            <person name="Lipzen A."/>
            <person name="Ng V."/>
            <person name="Sandor L."/>
            <person name="Barry K."/>
            <person name="Martinez A.T."/>
            <person name="Xiao Y."/>
            <person name="Gibbons J.G."/>
            <person name="Terashima K."/>
            <person name="Hibbett D.S."/>
            <person name="Grigoriev I.V."/>
        </authorList>
    </citation>
    <scope>NUCLEOTIDE SEQUENCE</scope>
    <source>
        <strain evidence="3">TFB10827</strain>
    </source>
</reference>
<feature type="region of interest" description="Disordered" evidence="1">
    <location>
        <begin position="191"/>
        <end position="229"/>
    </location>
</feature>
<feature type="domain" description="DUF6532" evidence="2">
    <location>
        <begin position="6"/>
        <end position="146"/>
    </location>
</feature>
<dbReference type="InterPro" id="IPR045341">
    <property type="entry name" value="DUF6532"/>
</dbReference>
<evidence type="ECO:0000256" key="1">
    <source>
        <dbReference type="SAM" id="MobiDB-lite"/>
    </source>
</evidence>
<accession>A0ABQ8PX65</accession>
<dbReference type="EMBL" id="MU791241">
    <property type="protein sequence ID" value="KAJ3991014.1"/>
    <property type="molecule type" value="Genomic_DNA"/>
</dbReference>
<dbReference type="Pfam" id="PF20149">
    <property type="entry name" value="DUF6532"/>
    <property type="match status" value="1"/>
</dbReference>
<name>A0ABQ8PX65_9AGAR</name>
<keyword evidence="4" id="KW-1185">Reference proteome</keyword>
<gene>
    <name evidence="3" type="ORF">F5050DRAFT_1813094</name>
</gene>
<evidence type="ECO:0000313" key="3">
    <source>
        <dbReference type="EMBL" id="KAJ3991014.1"/>
    </source>
</evidence>
<evidence type="ECO:0000259" key="2">
    <source>
        <dbReference type="Pfam" id="PF20149"/>
    </source>
</evidence>
<comment type="caution">
    <text evidence="3">The sequence shown here is derived from an EMBL/GenBank/DDBJ whole genome shotgun (WGS) entry which is preliminary data.</text>
</comment>
<sequence length="229" mass="25979">MSYGISAICLDIGREARIRTSEFFKIPGLLTWNQIISSVTWLLKDHIFHHGEVDLEKRTTNGLPFQSPLLGVMLRGYLMDGKPKQDRLLIAKLQREERIPISFIAMLTILIQHALQEFSSGYKINNPLLNTNLRSHYHVVMSTLTALQEKAPDYVDLLQTGLYNQMITLGPKIIPPQTHNYDSLNSLTLQPKQTITDSQDDGNDSRHDNDSESNPKKEELHEVDGNGSE</sequence>
<feature type="compositionally biased region" description="Basic and acidic residues" evidence="1">
    <location>
        <begin position="203"/>
        <end position="229"/>
    </location>
</feature>
<protein>
    <recommendedName>
        <fullName evidence="2">DUF6532 domain-containing protein</fullName>
    </recommendedName>
</protein>